<dbReference type="GO" id="GO:1990072">
    <property type="term" value="C:TRAPPIII protein complex"/>
    <property type="evidence" value="ECO:0007669"/>
    <property type="project" value="TreeGrafter"/>
</dbReference>
<dbReference type="InterPro" id="IPR058538">
    <property type="entry name" value="Ig_TPPC8_2nd"/>
</dbReference>
<dbReference type="Pfam" id="PF24544">
    <property type="entry name" value="Ig_TPPC8_2nd"/>
    <property type="match status" value="1"/>
</dbReference>
<dbReference type="PANTHER" id="PTHR12975:SF6">
    <property type="entry name" value="TRAFFICKING PROTEIN PARTICLE COMPLEX SUBUNIT 8"/>
    <property type="match status" value="1"/>
</dbReference>
<feature type="domain" description="TPPC8 first Ig-like" evidence="3">
    <location>
        <begin position="732"/>
        <end position="951"/>
    </location>
</feature>
<reference evidence="5 6" key="1">
    <citation type="submission" date="2015-04" db="EMBL/GenBank/DDBJ databases">
        <authorList>
            <person name="Syromyatnikov M.Y."/>
            <person name="Popov V.N."/>
        </authorList>
    </citation>
    <scope>NUCLEOTIDE SEQUENCE [LARGE SCALE GENOMIC DNA]</scope>
</reference>
<evidence type="ECO:0000256" key="1">
    <source>
        <dbReference type="SAM" id="MobiDB-lite"/>
    </source>
</evidence>
<accession>A0A1J1IPI9</accession>
<evidence type="ECO:0000259" key="3">
    <source>
        <dbReference type="Pfam" id="PF24545"/>
    </source>
</evidence>
<dbReference type="STRING" id="568069.A0A1J1IPI9"/>
<organism evidence="5 6">
    <name type="scientific">Clunio marinus</name>
    <dbReference type="NCBI Taxonomy" id="568069"/>
    <lineage>
        <taxon>Eukaryota</taxon>
        <taxon>Metazoa</taxon>
        <taxon>Ecdysozoa</taxon>
        <taxon>Arthropoda</taxon>
        <taxon>Hexapoda</taxon>
        <taxon>Insecta</taxon>
        <taxon>Pterygota</taxon>
        <taxon>Neoptera</taxon>
        <taxon>Endopterygota</taxon>
        <taxon>Diptera</taxon>
        <taxon>Nematocera</taxon>
        <taxon>Chironomoidea</taxon>
        <taxon>Chironomidae</taxon>
        <taxon>Clunio</taxon>
    </lineage>
</organism>
<feature type="domain" description="TPPC8 third Ig-like" evidence="4">
    <location>
        <begin position="1076"/>
        <end position="1274"/>
    </location>
</feature>
<dbReference type="OrthoDB" id="203724at2759"/>
<feature type="compositionally biased region" description="Polar residues" evidence="1">
    <location>
        <begin position="294"/>
        <end position="307"/>
    </location>
</feature>
<dbReference type="InterPro" id="IPR058541">
    <property type="entry name" value="Ig_TPPC8_1st"/>
</dbReference>
<dbReference type="InterPro" id="IPR024420">
    <property type="entry name" value="TRAPP_III_complex_Trs85"/>
</dbReference>
<feature type="region of interest" description="Disordered" evidence="1">
    <location>
        <begin position="294"/>
        <end position="316"/>
    </location>
</feature>
<name>A0A1J1IPI9_9DIPT</name>
<dbReference type="InterPro" id="IPR058540">
    <property type="entry name" value="Ig_TPPC8_3rd"/>
</dbReference>
<dbReference type="Pfam" id="PF12739">
    <property type="entry name" value="TRAPPC-Trs85"/>
    <property type="match status" value="1"/>
</dbReference>
<dbReference type="Pfam" id="PF24545">
    <property type="entry name" value="Ig_TPPC8_1st"/>
    <property type="match status" value="1"/>
</dbReference>
<proteinExistence type="predicted"/>
<dbReference type="EMBL" id="CVRI01000057">
    <property type="protein sequence ID" value="CRL02155.1"/>
    <property type="molecule type" value="Genomic_DNA"/>
</dbReference>
<evidence type="ECO:0000259" key="4">
    <source>
        <dbReference type="Pfam" id="PF24546"/>
    </source>
</evidence>
<keyword evidence="6" id="KW-1185">Reference proteome</keyword>
<dbReference type="PANTHER" id="PTHR12975">
    <property type="entry name" value="TRANSPORT PROTEIN TRAPP"/>
    <property type="match status" value="1"/>
</dbReference>
<evidence type="ECO:0000313" key="5">
    <source>
        <dbReference type="EMBL" id="CRL02155.1"/>
    </source>
</evidence>
<feature type="domain" description="TPPC8 second Ig-like" evidence="2">
    <location>
        <begin position="953"/>
        <end position="1072"/>
    </location>
</feature>
<dbReference type="Pfam" id="PF24546">
    <property type="entry name" value="Ig_TPPC8_3rd"/>
    <property type="match status" value="1"/>
</dbReference>
<protein>
    <submittedName>
        <fullName evidence="5">CLUMA_CG015335, isoform A</fullName>
    </submittedName>
</protein>
<dbReference type="Proteomes" id="UP000183832">
    <property type="component" value="Unassembled WGS sequence"/>
</dbReference>
<gene>
    <name evidence="5" type="ORF">CLUMA_CG015335</name>
</gene>
<evidence type="ECO:0000259" key="2">
    <source>
        <dbReference type="Pfam" id="PF24544"/>
    </source>
</evidence>
<evidence type="ECO:0000313" key="6">
    <source>
        <dbReference type="Proteomes" id="UP000183832"/>
    </source>
</evidence>
<sequence length="1339" mass="152000">MINLSLSGPNLSPKKLIQSAFSSPLIGSTCSQAAEELCLKNNLNFVSLIQPFSKISTEAHFRDPSGVSVSIRGLSLNICDVDYRPPQTLLARKMLNESVSMNTVNDEKIQIPLINKPSVEIPATNPWFEEWREIFFMVQFPSDHEFTRHLIACLIVVASSDPSPVEQAQQLTKKVKMMQNISPPKLPKWISASSDEALNCYLMLHDGSTGDISKAQQGFENLKATFGENRCFLVQINSQSDQTNTNQLPDVWSKFVKNYHKTEFTSENNPESVPKTPQDITQMPTTIQMSQLGTMTPPNASSNQSGSPPEIIVNHPLSPLQENLPDISQVSSQVTLTMSSSTNSLSDQPTNINPNVWLNEPTDVNVPHGSWLTTSDLDNLRHFVQDFTIRALIPYVEKVVGQLNESLTNKKSVSKSLLGATKRWFNTNKPGLAPTTAVIYTAESSELQTRKLGDLYFMFRNYNLAFQAYHQAKRDFYSDSAWLFYAGALEMAALSAFMHGTANRKTYDYMEEAIMTYLNVCKLPQFATRATLLSVECLKAGNLHCEAAKQLTRMTSEDADLRSALLLEQAAYCYLTAQPSFYRKYAFHSVLSGHRYTKAGQRKHAFRMYKQAEQVISNKGWNLAEDHIQYTISKQAIMLKKLEEAVECLSHLLRPTSLQSVQQQAGFLREYIATQKTLMAQTTSDELLTIALPHLNQNSVRVLVTSVSSTMKDDNLIPASNIDIMSGLTDTWMWNKLEDIVAQTAARKPFMVFKPQRSLYSGDSPTNEHPLCVLGEPIHVAFVLENPIKPSILFENITLLWEFKKDSGELFSNRNFFTNGGEFETFSSPSLLTDKDNKIHHRSSEYSAEESVIVCTVIDAVEFGEYEKKTIHMKISSKFVGYLRIVGVAGKVSSIIDKVRIWGKLNFEKIPIKLEANNQVKSDYDRKLEIQILPPTSALQVRFSDVPKEVLAGEVFPVTMEVNNTGLNDINDLFIATNSPKEMILEPKTIVDLPLSIEKDLRDISQETFNKDKEFRRQYVTKILDNQQIKAGETRKISAFIQAPHRKGRKSVKILIYYNVPDNYPKIKYRLIRHEITMNVNDCLSIEGNCNIANEKTGEVGLDITLKNINQTHHLFSIDISIGDLYLFSRKFSLNQKKIYYINNLTTSTSISNFELSPNESLNIRCILDEKEKEEIRTTFSTFWDRLKANLSSFCVKAINELTSDVLKMNFGSNFLIRNEAKYFPFTQQNITNEDMSKVINANNKHMALCINWKASVSDNGKTIRMAIGQHFVQIDQLFESYFCPIRRDISTFNVNTESYGIYEYQKYLDKHARFTMDDDWVENKSTMSFRCFLESDAH</sequence>